<keyword evidence="1" id="KW-0460">Magnesium</keyword>
<keyword evidence="1" id="KW-0418">Kinase</keyword>
<keyword evidence="1" id="KW-0808">Transferase</keyword>
<dbReference type="UniPathway" id="UPA00077">
    <property type="reaction ID" value="UER00155"/>
</dbReference>
<dbReference type="InterPro" id="IPR027510">
    <property type="entry name" value="HMPDK_MptE"/>
</dbReference>
<dbReference type="Proteomes" id="UP000189370">
    <property type="component" value="Unassembled WGS sequence"/>
</dbReference>
<dbReference type="GO" id="GO:0000287">
    <property type="term" value="F:magnesium ion binding"/>
    <property type="evidence" value="ECO:0007669"/>
    <property type="project" value="UniProtKB-UniRule"/>
</dbReference>
<dbReference type="Pfam" id="PF01973">
    <property type="entry name" value="MptE-like"/>
    <property type="match status" value="1"/>
</dbReference>
<protein>
    <recommendedName>
        <fullName evidence="1">6-hydroxymethyl-7,8-dihydropterin pyrophosphokinase</fullName>
        <shortName evidence="1">HPPK</shortName>
        <ecNumber evidence="1">2.7.6.3</ecNumber>
    </recommendedName>
    <alternativeName>
        <fullName evidence="1">2-amino-4-hydroxy-6-hydroxymethyldihydropteridine pyrophosphokinase</fullName>
    </alternativeName>
    <alternativeName>
        <fullName evidence="1">6-hydroxymethyl-7,8-dihydropterin diphosphokinase</fullName>
        <shortName evidence="1">6-HMPDK</shortName>
    </alternativeName>
    <alternativeName>
        <fullName evidence="1">7,8-dihydro-6-hydroxymethylpterin diphosphokinase</fullName>
    </alternativeName>
    <alternativeName>
        <fullName evidence="1">7,8-dihydro-6-hydroxymethylpterin pyrophosphokinase</fullName>
        <shortName evidence="1">PPPK</shortName>
    </alternativeName>
</protein>
<evidence type="ECO:0000256" key="1">
    <source>
        <dbReference type="HAMAP-Rule" id="MF_02131"/>
    </source>
</evidence>
<organism evidence="3 4">
    <name type="scientific">Natrinema saccharevitans</name>
    <dbReference type="NCBI Taxonomy" id="301967"/>
    <lineage>
        <taxon>Archaea</taxon>
        <taxon>Methanobacteriati</taxon>
        <taxon>Methanobacteriota</taxon>
        <taxon>Stenosarchaea group</taxon>
        <taxon>Halobacteria</taxon>
        <taxon>Halobacteriales</taxon>
        <taxon>Natrialbaceae</taxon>
        <taxon>Natrinema</taxon>
    </lineage>
</organism>
<proteinExistence type="inferred from homology"/>
<sequence>MEFDEWEPVYEAILEDFGYGRAGDERGRDLLASLLETSFDPSALPIGPETTVAVAGAGPSLTDERSLERAYEAEVVLAASTAVDTLASHGIDTDCMVTDLDKNPGTVERLTDRGVPVAVHGHGDNREAIREVVPNCDHAYVLPTTQAAPAGPVRNVGGFTDGDRAAFLADHLGAGDLVFVGWDFDDPAVDNTKAHKLEWAERLLYWLERRRDERFGLLDGRRDGIETAPLPIDPRH</sequence>
<comment type="function">
    <text evidence="1">Catalyzes the transfer of diphosphate from ATP to 6-hydroxymethyl-7,8-dihydropterin (6-HMD), leading to 6-hydroxymethyl-7,8-dihydropterin diphosphate (6-HMDP).</text>
</comment>
<comment type="cofactor">
    <cofactor evidence="1">
        <name>Mg(2+)</name>
        <dbReference type="ChEBI" id="CHEBI:18420"/>
    </cofactor>
</comment>
<dbReference type="GO" id="GO:0016301">
    <property type="term" value="F:kinase activity"/>
    <property type="evidence" value="ECO:0007669"/>
    <property type="project" value="UniProtKB-KW"/>
</dbReference>
<dbReference type="STRING" id="301967.A6E15_08715"/>
<dbReference type="GO" id="GO:0003848">
    <property type="term" value="F:2-amino-4-hydroxy-6-hydroxymethyldihydropteridine diphosphokinase activity"/>
    <property type="evidence" value="ECO:0007669"/>
    <property type="project" value="UniProtKB-UniRule"/>
</dbReference>
<dbReference type="OrthoDB" id="34207at2157"/>
<dbReference type="PANTHER" id="PTHR39648">
    <property type="entry name" value="6-HYDROXYMETHYL-7,8-DIHYDROPTERIN PYROPHOSPHOKINASE"/>
    <property type="match status" value="1"/>
</dbReference>
<dbReference type="RefSeq" id="WP_076145579.1">
    <property type="nucleotide sequence ID" value="NZ_LWLN01000001.1"/>
</dbReference>
<gene>
    <name evidence="1" type="primary">mptE</name>
    <name evidence="3" type="ORF">A6E15_08715</name>
</gene>
<comment type="catalytic activity">
    <reaction evidence="1">
        <text>6-hydroxymethyl-7,8-dihydropterin + ATP = (7,8-dihydropterin-6-yl)methyl diphosphate + AMP + H(+)</text>
        <dbReference type="Rhea" id="RHEA:11412"/>
        <dbReference type="ChEBI" id="CHEBI:15378"/>
        <dbReference type="ChEBI" id="CHEBI:30616"/>
        <dbReference type="ChEBI" id="CHEBI:44841"/>
        <dbReference type="ChEBI" id="CHEBI:72950"/>
        <dbReference type="ChEBI" id="CHEBI:456215"/>
        <dbReference type="EC" id="2.7.6.3"/>
    </reaction>
</comment>
<dbReference type="InterPro" id="IPR002826">
    <property type="entry name" value="MptE-like"/>
</dbReference>
<evidence type="ECO:0000313" key="3">
    <source>
        <dbReference type="EMBL" id="OLZ41063.1"/>
    </source>
</evidence>
<comment type="similarity">
    <text evidence="1">Belongs to the archaeal 6-HMPDK family.</text>
</comment>
<dbReference type="AlphaFoldDB" id="A0A1S8AW33"/>
<feature type="domain" description="6-hydroxymethylpterin diphosphokinase MptE-like" evidence="2">
    <location>
        <begin position="49"/>
        <end position="185"/>
    </location>
</feature>
<comment type="caution">
    <text evidence="3">The sequence shown here is derived from an EMBL/GenBank/DDBJ whole genome shotgun (WGS) entry which is preliminary data.</text>
</comment>
<evidence type="ECO:0000259" key="2">
    <source>
        <dbReference type="Pfam" id="PF01973"/>
    </source>
</evidence>
<dbReference type="GO" id="GO:0005524">
    <property type="term" value="F:ATP binding"/>
    <property type="evidence" value="ECO:0007669"/>
    <property type="project" value="UniProtKB-UniRule"/>
</dbReference>
<dbReference type="EMBL" id="LWLN01000001">
    <property type="protein sequence ID" value="OLZ41063.1"/>
    <property type="molecule type" value="Genomic_DNA"/>
</dbReference>
<keyword evidence="1" id="KW-0067">ATP-binding</keyword>
<dbReference type="GO" id="GO:0046656">
    <property type="term" value="P:folic acid biosynthetic process"/>
    <property type="evidence" value="ECO:0007669"/>
    <property type="project" value="UniProtKB-KW"/>
</dbReference>
<keyword evidence="1" id="KW-0547">Nucleotide-binding</keyword>
<reference evidence="4" key="1">
    <citation type="submission" date="2016-04" db="EMBL/GenBank/DDBJ databases">
        <authorList>
            <person name="Chen S.-C."/>
            <person name="Lai M.-C."/>
        </authorList>
    </citation>
    <scope>NUCLEOTIDE SEQUENCE [LARGE SCALE GENOMIC DNA]</scope>
    <source>
        <strain evidence="4">AB14</strain>
    </source>
</reference>
<dbReference type="PANTHER" id="PTHR39648:SF1">
    <property type="entry name" value="6-HYDROXYMETHYL-7,8-DIHYDROPTERIN PYROPHOSPHOKINASE"/>
    <property type="match status" value="1"/>
</dbReference>
<keyword evidence="4" id="KW-1185">Reference proteome</keyword>
<dbReference type="EC" id="2.7.6.3" evidence="1"/>
<name>A0A1S8AW33_9EURY</name>
<comment type="pathway">
    <text evidence="1">Cofactor biosynthesis; tetrahydrofolate biosynthesis; 2-amino-4-hydroxy-6-hydroxymethyl-7,8-dihydropteridine diphosphate from 7,8-dihydroneopterin triphosphate: step 4/4.</text>
</comment>
<evidence type="ECO:0000313" key="4">
    <source>
        <dbReference type="Proteomes" id="UP000189370"/>
    </source>
</evidence>
<keyword evidence="1" id="KW-0289">Folate biosynthesis</keyword>
<accession>A0A1S8AW33</accession>
<dbReference type="HAMAP" id="MF_02131">
    <property type="entry name" value="HMPDK_arch"/>
    <property type="match status" value="1"/>
</dbReference>
<dbReference type="GO" id="GO:0046654">
    <property type="term" value="P:tetrahydrofolate biosynthetic process"/>
    <property type="evidence" value="ECO:0007669"/>
    <property type="project" value="UniProtKB-UniRule"/>
</dbReference>